<reference evidence="4 5" key="1">
    <citation type="submission" date="2020-08" db="EMBL/GenBank/DDBJ databases">
        <title>Genomic Encyclopedia of Type Strains, Phase IV (KMG-IV): sequencing the most valuable type-strain genomes for metagenomic binning, comparative biology and taxonomic classification.</title>
        <authorList>
            <person name="Goeker M."/>
        </authorList>
    </citation>
    <scope>NUCLEOTIDE SEQUENCE [LARGE SCALE GENOMIC DNA]</scope>
    <source>
        <strain evidence="4 5">DSM 22198</strain>
    </source>
</reference>
<name>A0A7X0EEA0_9PROT</name>
<dbReference type="InterPro" id="IPR026956">
    <property type="entry name" value="D-ser_dehydrat-like_dom"/>
</dbReference>
<organism evidence="4 5">
    <name type="scientific">Nitrospirillum iridis</name>
    <dbReference type="NCBI Taxonomy" id="765888"/>
    <lineage>
        <taxon>Bacteria</taxon>
        <taxon>Pseudomonadati</taxon>
        <taxon>Pseudomonadota</taxon>
        <taxon>Alphaproteobacteria</taxon>
        <taxon>Rhodospirillales</taxon>
        <taxon>Azospirillaceae</taxon>
        <taxon>Nitrospirillum</taxon>
    </lineage>
</organism>
<evidence type="ECO:0000256" key="2">
    <source>
        <dbReference type="ARBA" id="ARBA00023239"/>
    </source>
</evidence>
<dbReference type="GO" id="GO:0036088">
    <property type="term" value="P:D-serine catabolic process"/>
    <property type="evidence" value="ECO:0007669"/>
    <property type="project" value="TreeGrafter"/>
</dbReference>
<comment type="caution">
    <text evidence="4">The sequence shown here is derived from an EMBL/GenBank/DDBJ whole genome shotgun (WGS) entry which is preliminary data.</text>
</comment>
<dbReference type="EMBL" id="JACIIZ010000013">
    <property type="protein sequence ID" value="MBB6253648.1"/>
    <property type="molecule type" value="Genomic_DNA"/>
</dbReference>
<dbReference type="Proteomes" id="UP000539175">
    <property type="component" value="Unassembled WGS sequence"/>
</dbReference>
<evidence type="ECO:0000313" key="4">
    <source>
        <dbReference type="EMBL" id="MBB6253648.1"/>
    </source>
</evidence>
<feature type="domain" description="D-serine dehydratase-like" evidence="3">
    <location>
        <begin position="261"/>
        <end position="369"/>
    </location>
</feature>
<evidence type="ECO:0000313" key="5">
    <source>
        <dbReference type="Proteomes" id="UP000539175"/>
    </source>
</evidence>
<dbReference type="Gene3D" id="2.40.37.20">
    <property type="entry name" value="D-serine dehydratase-like domain"/>
    <property type="match status" value="1"/>
</dbReference>
<dbReference type="PANTHER" id="PTHR28004:SF2">
    <property type="entry name" value="D-SERINE DEHYDRATASE"/>
    <property type="match status" value="1"/>
</dbReference>
<proteinExistence type="inferred from homology"/>
<dbReference type="SUPFAM" id="SSF51419">
    <property type="entry name" value="PLP-binding barrel"/>
    <property type="match status" value="1"/>
</dbReference>
<dbReference type="InterPro" id="IPR029066">
    <property type="entry name" value="PLP-binding_barrel"/>
</dbReference>
<keyword evidence="5" id="KW-1185">Reference proteome</keyword>
<dbReference type="SMART" id="SM01119">
    <property type="entry name" value="D-ser_dehydrat"/>
    <property type="match status" value="1"/>
</dbReference>
<protein>
    <submittedName>
        <fullName evidence="4">D-serine deaminase-like pyridoxal phosphate-dependent protein</fullName>
    </submittedName>
</protein>
<dbReference type="Pfam" id="PF14031">
    <property type="entry name" value="D-ser_dehydrat"/>
    <property type="match status" value="1"/>
</dbReference>
<dbReference type="GO" id="GO:0008721">
    <property type="term" value="F:D-serine ammonia-lyase activity"/>
    <property type="evidence" value="ECO:0007669"/>
    <property type="project" value="TreeGrafter"/>
</dbReference>
<evidence type="ECO:0000259" key="3">
    <source>
        <dbReference type="SMART" id="SM01119"/>
    </source>
</evidence>
<dbReference type="Gene3D" id="3.20.20.10">
    <property type="entry name" value="Alanine racemase"/>
    <property type="match status" value="1"/>
</dbReference>
<comment type="similarity">
    <text evidence="1">Belongs to the DSD1 family.</text>
</comment>
<dbReference type="Pfam" id="PF01168">
    <property type="entry name" value="Ala_racemase_N"/>
    <property type="match status" value="1"/>
</dbReference>
<keyword evidence="2" id="KW-0456">Lyase</keyword>
<dbReference type="PANTHER" id="PTHR28004">
    <property type="entry name" value="ZGC:162816-RELATED"/>
    <property type="match status" value="1"/>
</dbReference>
<dbReference type="InterPro" id="IPR001608">
    <property type="entry name" value="Ala_racemase_N"/>
</dbReference>
<dbReference type="AlphaFoldDB" id="A0A7X0EEA0"/>
<dbReference type="InterPro" id="IPR042208">
    <property type="entry name" value="D-ser_dehydrat-like_sf"/>
</dbReference>
<dbReference type="RefSeq" id="WP_343066981.1">
    <property type="nucleotide sequence ID" value="NZ_JACIIZ010000013.1"/>
</dbReference>
<dbReference type="InterPro" id="IPR051466">
    <property type="entry name" value="D-amino_acid_metab_enzyme"/>
</dbReference>
<sequence>MTHSPLPPDLETPLLLLDEGRMDANIARMQARMGALGVRFRPHVKTAKCLEVVRRQVAAGARGLTVSTLKEAERFFAAGYGDILYAVAIAPPKFDHALRLAKAGMRLTLVVESVATAERLSRHGRDNRHTHQVLIEVDTDGHRSGIRPDDPLLLEVAAVLVVDGQGGARLGGVMTHAGSSYGLNTPDALAAMAEQERAGCVHAAERLRAGGHACPVVSVGSTPTALSARHLEGVTEVRAGVYVFFDLVMAGVGVCALDDIALSVLCTVIGHRADTGWIITDGGWMAMSRDRGTQRQAKDHGYGLVAAIDGSPIPDLAFRDANQEHGVLHWTGGAGVDLARRFPIGTQLRILPNHACATGAQFDAYTVLPKDGGAIQRWDRFNGW</sequence>
<gene>
    <name evidence="4" type="ORF">FHS74_004224</name>
</gene>
<evidence type="ECO:0000256" key="1">
    <source>
        <dbReference type="ARBA" id="ARBA00005323"/>
    </source>
</evidence>
<accession>A0A7X0EEA0</accession>